<accession>A0A5B2ZC90</accession>
<protein>
    <recommendedName>
        <fullName evidence="5">EF-hand domain-containing protein</fullName>
    </recommendedName>
</protein>
<reference evidence="3 4" key="1">
    <citation type="submission" date="2019-09" db="EMBL/GenBank/DDBJ databases">
        <title>Arenimonas chukotkensis sp. nov., a bacterium isolated from Chukotka hot spring, Arctic region, Russia.</title>
        <authorList>
            <person name="Zayulina K.S."/>
            <person name="Prokofeva M.I."/>
            <person name="Elcheninov A.G."/>
            <person name="Novikov A."/>
            <person name="Kochetkova T.V."/>
            <person name="Kublanov I.V."/>
        </authorList>
    </citation>
    <scope>NUCLEOTIDE SEQUENCE [LARGE SCALE GENOMIC DNA]</scope>
    <source>
        <strain evidence="3 4">3729k</strain>
    </source>
</reference>
<evidence type="ECO:0000256" key="1">
    <source>
        <dbReference type="SAM" id="MobiDB-lite"/>
    </source>
</evidence>
<evidence type="ECO:0000256" key="2">
    <source>
        <dbReference type="SAM" id="SignalP"/>
    </source>
</evidence>
<dbReference type="RefSeq" id="WP_149859520.1">
    <property type="nucleotide sequence ID" value="NZ_VUOD01000001.1"/>
</dbReference>
<gene>
    <name evidence="3" type="ORF">F0415_02030</name>
</gene>
<organism evidence="3 4">
    <name type="scientific">Arenimonas fontis</name>
    <dbReference type="NCBI Taxonomy" id="2608255"/>
    <lineage>
        <taxon>Bacteria</taxon>
        <taxon>Pseudomonadati</taxon>
        <taxon>Pseudomonadota</taxon>
        <taxon>Gammaproteobacteria</taxon>
        <taxon>Lysobacterales</taxon>
        <taxon>Lysobacteraceae</taxon>
        <taxon>Arenimonas</taxon>
    </lineage>
</organism>
<dbReference type="AlphaFoldDB" id="A0A5B2ZC90"/>
<dbReference type="EMBL" id="VUOD01000001">
    <property type="protein sequence ID" value="KAA2286298.1"/>
    <property type="molecule type" value="Genomic_DNA"/>
</dbReference>
<feature type="region of interest" description="Disordered" evidence="1">
    <location>
        <begin position="39"/>
        <end position="101"/>
    </location>
</feature>
<reference evidence="3 4" key="2">
    <citation type="submission" date="2019-09" db="EMBL/GenBank/DDBJ databases">
        <authorList>
            <person name="Mazur A."/>
        </authorList>
    </citation>
    <scope>NUCLEOTIDE SEQUENCE [LARGE SCALE GENOMIC DNA]</scope>
    <source>
        <strain evidence="3 4">3729k</strain>
    </source>
</reference>
<feature type="signal peptide" evidence="2">
    <location>
        <begin position="1"/>
        <end position="18"/>
    </location>
</feature>
<sequence>MFRTALILVSLVPTAALAMDCPGVPAASIPASVPAQEMTAPAATPAADCAPRDAATWQERQRRPAQPAAPAPIGPQAPAGAGAYVPKTAHDNTPWRFDMNQNGRRMTAEEFDAWMKAKGIRVATGRPAALSPAPAAGTAAAQAGE</sequence>
<evidence type="ECO:0000313" key="3">
    <source>
        <dbReference type="EMBL" id="KAA2286298.1"/>
    </source>
</evidence>
<evidence type="ECO:0000313" key="4">
    <source>
        <dbReference type="Proteomes" id="UP000322165"/>
    </source>
</evidence>
<name>A0A5B2ZC90_9GAMM</name>
<feature type="chain" id="PRO_5023026245" description="EF-hand domain-containing protein" evidence="2">
    <location>
        <begin position="19"/>
        <end position="145"/>
    </location>
</feature>
<keyword evidence="2" id="KW-0732">Signal</keyword>
<evidence type="ECO:0008006" key="5">
    <source>
        <dbReference type="Google" id="ProtNLM"/>
    </source>
</evidence>
<feature type="compositionally biased region" description="Low complexity" evidence="1">
    <location>
        <begin position="39"/>
        <end position="56"/>
    </location>
</feature>
<comment type="caution">
    <text evidence="3">The sequence shown here is derived from an EMBL/GenBank/DDBJ whole genome shotgun (WGS) entry which is preliminary data.</text>
</comment>
<proteinExistence type="predicted"/>
<keyword evidence="4" id="KW-1185">Reference proteome</keyword>
<dbReference type="Proteomes" id="UP000322165">
    <property type="component" value="Unassembled WGS sequence"/>
</dbReference>